<keyword evidence="6" id="KW-1185">Reference proteome</keyword>
<keyword evidence="2" id="KW-0812">Transmembrane</keyword>
<sequence>MRKIILAIMLCLLLSVPAWAESQEESSIPTLQPETPTNITVSGITDATATVTWLPVATATQYSVYVNGEQYTASSSPAATLTGLRPFMVHDIYVVAHNSSGYSGQSSIVTFNTLPPAPSAPRGIKVSEVKKDNVKLSWVPNQPEEYIFFYRLYVDGRAVADVEPQEGIQAADLVNLSPGRHAVAVSALNENNESPLSTVLEFTCSEITAPAGFTMTNHSADQIWIQWEPVKNATTYSVFVDGNLIIDTAKTKFEINKLQENTVYTLSVCANLADGNKSLEANLMAKTLPAPVPLTLDSIKEDIFAEVQNIMPNIKILFVVICTFAITALLKLSFVRRVRW</sequence>
<protein>
    <recommendedName>
        <fullName evidence="4">Fibronectin type-III domain-containing protein</fullName>
    </recommendedName>
</protein>
<gene>
    <name evidence="5" type="ORF">SAMN02745123_03605</name>
</gene>
<dbReference type="InterPro" id="IPR050991">
    <property type="entry name" value="ECM_Regulatory_Proteins"/>
</dbReference>
<dbReference type="PANTHER" id="PTHR46708:SF2">
    <property type="entry name" value="FIBRONECTIN TYPE-III DOMAIN-CONTAINING PROTEIN"/>
    <property type="match status" value="1"/>
</dbReference>
<dbReference type="InterPro" id="IPR013783">
    <property type="entry name" value="Ig-like_fold"/>
</dbReference>
<keyword evidence="3" id="KW-0732">Signal</keyword>
<dbReference type="InterPro" id="IPR003961">
    <property type="entry name" value="FN3_dom"/>
</dbReference>
<dbReference type="EMBL" id="FRAR01000030">
    <property type="protein sequence ID" value="SHK92467.1"/>
    <property type="molecule type" value="Genomic_DNA"/>
</dbReference>
<dbReference type="AlphaFoldDB" id="A0A1M6WFI2"/>
<dbReference type="PROSITE" id="PS50853">
    <property type="entry name" value="FN3"/>
    <property type="match status" value="3"/>
</dbReference>
<evidence type="ECO:0000256" key="3">
    <source>
        <dbReference type="SAM" id="SignalP"/>
    </source>
</evidence>
<evidence type="ECO:0000259" key="4">
    <source>
        <dbReference type="PROSITE" id="PS50853"/>
    </source>
</evidence>
<dbReference type="Proteomes" id="UP000183997">
    <property type="component" value="Unassembled WGS sequence"/>
</dbReference>
<dbReference type="PANTHER" id="PTHR46708">
    <property type="entry name" value="TENASCIN"/>
    <property type="match status" value="1"/>
</dbReference>
<dbReference type="InterPro" id="IPR036116">
    <property type="entry name" value="FN3_sf"/>
</dbReference>
<dbReference type="STRING" id="1121421.SAMN02745123_03605"/>
<organism evidence="5 6">
    <name type="scientific">Desulforamulus aeronauticus DSM 10349</name>
    <dbReference type="NCBI Taxonomy" id="1121421"/>
    <lineage>
        <taxon>Bacteria</taxon>
        <taxon>Bacillati</taxon>
        <taxon>Bacillota</taxon>
        <taxon>Clostridia</taxon>
        <taxon>Eubacteriales</taxon>
        <taxon>Peptococcaceae</taxon>
        <taxon>Desulforamulus</taxon>
    </lineage>
</organism>
<feature type="domain" description="Fibronectin type-III" evidence="4">
    <location>
        <begin position="209"/>
        <end position="291"/>
    </location>
</feature>
<feature type="domain" description="Fibronectin type-III" evidence="4">
    <location>
        <begin position="120"/>
        <end position="207"/>
    </location>
</feature>
<evidence type="ECO:0000256" key="2">
    <source>
        <dbReference type="SAM" id="Phobius"/>
    </source>
</evidence>
<reference evidence="6" key="1">
    <citation type="submission" date="2016-11" db="EMBL/GenBank/DDBJ databases">
        <authorList>
            <person name="Varghese N."/>
            <person name="Submissions S."/>
        </authorList>
    </citation>
    <scope>NUCLEOTIDE SEQUENCE [LARGE SCALE GENOMIC DNA]</scope>
    <source>
        <strain evidence="6">DSM 10349</strain>
    </source>
</reference>
<feature type="domain" description="Fibronectin type-III" evidence="4">
    <location>
        <begin position="35"/>
        <end position="116"/>
    </location>
</feature>
<keyword evidence="1" id="KW-0677">Repeat</keyword>
<dbReference type="SUPFAM" id="SSF49265">
    <property type="entry name" value="Fibronectin type III"/>
    <property type="match status" value="2"/>
</dbReference>
<dbReference type="CDD" id="cd00063">
    <property type="entry name" value="FN3"/>
    <property type="match status" value="2"/>
</dbReference>
<feature type="signal peptide" evidence="3">
    <location>
        <begin position="1"/>
        <end position="20"/>
    </location>
</feature>
<dbReference type="SMART" id="SM00060">
    <property type="entry name" value="FN3"/>
    <property type="match status" value="3"/>
</dbReference>
<dbReference type="OrthoDB" id="2486450at2"/>
<dbReference type="RefSeq" id="WP_072917125.1">
    <property type="nucleotide sequence ID" value="NZ_FRAR01000030.1"/>
</dbReference>
<keyword evidence="2" id="KW-1133">Transmembrane helix</keyword>
<name>A0A1M6WFI2_9FIRM</name>
<feature type="transmembrane region" description="Helical" evidence="2">
    <location>
        <begin position="316"/>
        <end position="334"/>
    </location>
</feature>
<evidence type="ECO:0000313" key="6">
    <source>
        <dbReference type="Proteomes" id="UP000183997"/>
    </source>
</evidence>
<dbReference type="Pfam" id="PF00041">
    <property type="entry name" value="fn3"/>
    <property type="match status" value="1"/>
</dbReference>
<keyword evidence="2" id="KW-0472">Membrane</keyword>
<proteinExistence type="predicted"/>
<dbReference type="Gene3D" id="2.60.40.10">
    <property type="entry name" value="Immunoglobulins"/>
    <property type="match status" value="3"/>
</dbReference>
<evidence type="ECO:0000256" key="1">
    <source>
        <dbReference type="ARBA" id="ARBA00022737"/>
    </source>
</evidence>
<feature type="chain" id="PRO_5012929298" description="Fibronectin type-III domain-containing protein" evidence="3">
    <location>
        <begin position="21"/>
        <end position="340"/>
    </location>
</feature>
<accession>A0A1M6WFI2</accession>
<evidence type="ECO:0000313" key="5">
    <source>
        <dbReference type="EMBL" id="SHK92467.1"/>
    </source>
</evidence>